<evidence type="ECO:0000256" key="5">
    <source>
        <dbReference type="ARBA" id="ARBA00023136"/>
    </source>
</evidence>
<evidence type="ECO:0000256" key="4">
    <source>
        <dbReference type="ARBA" id="ARBA00022989"/>
    </source>
</evidence>
<proteinExistence type="inferred from homology"/>
<dbReference type="EMBL" id="BAABRU010000002">
    <property type="protein sequence ID" value="GAA5526724.1"/>
    <property type="molecule type" value="Genomic_DNA"/>
</dbReference>
<gene>
    <name evidence="7" type="ORF">Hgul01_00501</name>
</gene>
<evidence type="ECO:0000256" key="6">
    <source>
        <dbReference type="RuleBase" id="RU363041"/>
    </source>
</evidence>
<evidence type="ECO:0000256" key="1">
    <source>
        <dbReference type="ARBA" id="ARBA00004141"/>
    </source>
</evidence>
<dbReference type="PANTHER" id="PTHR43701:SF2">
    <property type="entry name" value="MEMBRANE TRANSPORTER PROTEIN YJNA-RELATED"/>
    <property type="match status" value="1"/>
</dbReference>
<feature type="transmembrane region" description="Helical" evidence="6">
    <location>
        <begin position="61"/>
        <end position="81"/>
    </location>
</feature>
<dbReference type="RefSeq" id="WP_345720366.1">
    <property type="nucleotide sequence ID" value="NZ_BAABRU010000002.1"/>
</dbReference>
<dbReference type="InterPro" id="IPR002781">
    <property type="entry name" value="TM_pro_TauE-like"/>
</dbReference>
<keyword evidence="3 6" id="KW-0812">Transmembrane</keyword>
<feature type="transmembrane region" description="Helical" evidence="6">
    <location>
        <begin position="87"/>
        <end position="105"/>
    </location>
</feature>
<accession>A0ABP9WU94</accession>
<name>A0ABP9WU94_9CHLR</name>
<evidence type="ECO:0000256" key="2">
    <source>
        <dbReference type="ARBA" id="ARBA00009142"/>
    </source>
</evidence>
<keyword evidence="6" id="KW-1003">Cell membrane</keyword>
<comment type="caution">
    <text evidence="7">The sequence shown here is derived from an EMBL/GenBank/DDBJ whole genome shotgun (WGS) entry which is preliminary data.</text>
</comment>
<dbReference type="PANTHER" id="PTHR43701">
    <property type="entry name" value="MEMBRANE TRANSPORTER PROTEIN MJ0441-RELATED"/>
    <property type="match status" value="1"/>
</dbReference>
<dbReference type="Pfam" id="PF01925">
    <property type="entry name" value="TauE"/>
    <property type="match status" value="1"/>
</dbReference>
<comment type="similarity">
    <text evidence="2 6">Belongs to the 4-toluene sulfonate uptake permease (TSUP) (TC 2.A.102) family.</text>
</comment>
<evidence type="ECO:0000256" key="3">
    <source>
        <dbReference type="ARBA" id="ARBA00022692"/>
    </source>
</evidence>
<sequence>MDQQPKEQKRVITLSVGMIINLLLIGLVAGVAGGMFGIGGGAIMVPAMVLLLALDQKFATGTSIGAQILPVGLLGAFVYYKEGNLDWRASIIIALGLLVGTYFGAKIAAPISSATMKKLYGAFLFIIGARYLFMK</sequence>
<evidence type="ECO:0000313" key="8">
    <source>
        <dbReference type="Proteomes" id="UP001428290"/>
    </source>
</evidence>
<keyword evidence="8" id="KW-1185">Reference proteome</keyword>
<organism evidence="7 8">
    <name type="scientific">Herpetosiphon gulosus</name>
    <dbReference type="NCBI Taxonomy" id="1973496"/>
    <lineage>
        <taxon>Bacteria</taxon>
        <taxon>Bacillati</taxon>
        <taxon>Chloroflexota</taxon>
        <taxon>Chloroflexia</taxon>
        <taxon>Herpetosiphonales</taxon>
        <taxon>Herpetosiphonaceae</taxon>
        <taxon>Herpetosiphon</taxon>
    </lineage>
</organism>
<keyword evidence="4 6" id="KW-1133">Transmembrane helix</keyword>
<feature type="transmembrane region" description="Helical" evidence="6">
    <location>
        <begin position="117"/>
        <end position="133"/>
    </location>
</feature>
<reference evidence="7 8" key="1">
    <citation type="submission" date="2024-02" db="EMBL/GenBank/DDBJ databases">
        <title>Herpetosiphon gulosus NBRC 112829.</title>
        <authorList>
            <person name="Ichikawa N."/>
            <person name="Katano-Makiyama Y."/>
            <person name="Hidaka K."/>
        </authorList>
    </citation>
    <scope>NUCLEOTIDE SEQUENCE [LARGE SCALE GENOMIC DNA]</scope>
    <source>
        <strain evidence="7 8">NBRC 112829</strain>
    </source>
</reference>
<dbReference type="InterPro" id="IPR051598">
    <property type="entry name" value="TSUP/Inactive_protease-like"/>
</dbReference>
<evidence type="ECO:0000313" key="7">
    <source>
        <dbReference type="EMBL" id="GAA5526724.1"/>
    </source>
</evidence>
<keyword evidence="5 6" id="KW-0472">Membrane</keyword>
<comment type="subcellular location">
    <subcellularLocation>
        <location evidence="6">Cell membrane</location>
        <topology evidence="6">Multi-pass membrane protein</topology>
    </subcellularLocation>
    <subcellularLocation>
        <location evidence="1">Membrane</location>
        <topology evidence="1">Multi-pass membrane protein</topology>
    </subcellularLocation>
</comment>
<protein>
    <recommendedName>
        <fullName evidence="6">Probable membrane transporter protein</fullName>
    </recommendedName>
</protein>
<dbReference type="Proteomes" id="UP001428290">
    <property type="component" value="Unassembled WGS sequence"/>
</dbReference>